<evidence type="ECO:0000256" key="3">
    <source>
        <dbReference type="ARBA" id="ARBA00022692"/>
    </source>
</evidence>
<reference evidence="9 10" key="1">
    <citation type="submission" date="2024-08" db="EMBL/GenBank/DDBJ databases">
        <authorList>
            <person name="Cucini C."/>
            <person name="Frati F."/>
        </authorList>
    </citation>
    <scope>NUCLEOTIDE SEQUENCE [LARGE SCALE GENOMIC DNA]</scope>
</reference>
<dbReference type="Pfam" id="PF00001">
    <property type="entry name" value="7tm_1"/>
    <property type="match status" value="1"/>
</dbReference>
<sequence>MGKDSMLMLLTFSGLVGDDDDDHGAKLDGLVIAVNDRKVIIYIPTHYIGQQLERMDMDDLSLEMMYMHSTGLTGNHTSTQDYPNSYGVLASSNRTAIDDDPGGMDADYSGNWSGCVPIDHPFGQPTTALFQFIVNGLGISIVAVLGIFGNILSAVVLSRPQMKSSVTCLLLGLTFCDTLLISVSILVFSMPFLNLYVHSPFLWKYENVYFRLWVPYLYPISITAQTGSVYLTLAVTIERYIAVCHSLKARSICTWRRARICVATVFLFSIVYNLPRWWEVIAIPVCDPVNNMTIYMNEKSAMRDDPTYVTVYITWAYLVVMYLIPFSGLVVFNLAIYRQVRKANRERQQLSKLQRREMGLATMLLCVVVVFLLCNVLPLVNNILESFYDTSVDQLVAMSNFLVVVNSSVNFVIYCTCGERFRRLLIRLCRDFIWCRLGTRSNYRGSLYRKSHHYRGADFEEMSMASVANHTCLTTNGGPNGTVVVDLSGQKPNALRGNFRERNKTIPMLHVHAHHHHHHHHNNSNGNATSNNSNNNASMINNSNGRAHVGRRVSSPVGPT</sequence>
<dbReference type="PROSITE" id="PS50262">
    <property type="entry name" value="G_PROTEIN_RECEP_F1_2"/>
    <property type="match status" value="1"/>
</dbReference>
<evidence type="ECO:0000256" key="5">
    <source>
        <dbReference type="ARBA" id="ARBA00023136"/>
    </source>
</evidence>
<dbReference type="InterPro" id="IPR017452">
    <property type="entry name" value="GPCR_Rhodpsn_7TM"/>
</dbReference>
<feature type="transmembrane region" description="Helical" evidence="7">
    <location>
        <begin position="216"/>
        <end position="237"/>
    </location>
</feature>
<feature type="transmembrane region" description="Helical" evidence="7">
    <location>
        <begin position="132"/>
        <end position="157"/>
    </location>
</feature>
<keyword evidence="3 7" id="KW-0812">Transmembrane</keyword>
<evidence type="ECO:0000256" key="6">
    <source>
        <dbReference type="SAM" id="MobiDB-lite"/>
    </source>
</evidence>
<proteinExistence type="inferred from homology"/>
<dbReference type="PANTHER" id="PTHR46641">
    <property type="entry name" value="FMRFAMIDE RECEPTOR-RELATED"/>
    <property type="match status" value="1"/>
</dbReference>
<evidence type="ECO:0000256" key="4">
    <source>
        <dbReference type="ARBA" id="ARBA00022989"/>
    </source>
</evidence>
<name>A0ABP1S4Z5_9HEXA</name>
<dbReference type="Proteomes" id="UP001642540">
    <property type="component" value="Unassembled WGS sequence"/>
</dbReference>
<evidence type="ECO:0000313" key="10">
    <source>
        <dbReference type="Proteomes" id="UP001642540"/>
    </source>
</evidence>
<evidence type="ECO:0000256" key="2">
    <source>
        <dbReference type="ARBA" id="ARBA00010663"/>
    </source>
</evidence>
<dbReference type="SUPFAM" id="SSF81321">
    <property type="entry name" value="Family A G protein-coupled receptor-like"/>
    <property type="match status" value="1"/>
</dbReference>
<feature type="region of interest" description="Disordered" evidence="6">
    <location>
        <begin position="512"/>
        <end position="560"/>
    </location>
</feature>
<dbReference type="InterPro" id="IPR052954">
    <property type="entry name" value="GPCR-Ligand_Int"/>
</dbReference>
<dbReference type="PANTHER" id="PTHR46641:SF2">
    <property type="entry name" value="FMRFAMIDE RECEPTOR"/>
    <property type="match status" value="1"/>
</dbReference>
<feature type="domain" description="G-protein coupled receptors family 1 profile" evidence="8">
    <location>
        <begin position="149"/>
        <end position="414"/>
    </location>
</feature>
<accession>A0ABP1S4Z5</accession>
<feature type="compositionally biased region" description="Low complexity" evidence="6">
    <location>
        <begin position="523"/>
        <end position="544"/>
    </location>
</feature>
<feature type="transmembrane region" description="Helical" evidence="7">
    <location>
        <begin position="258"/>
        <end position="275"/>
    </location>
</feature>
<keyword evidence="4 7" id="KW-1133">Transmembrane helix</keyword>
<feature type="transmembrane region" description="Helical" evidence="7">
    <location>
        <begin position="395"/>
        <end position="417"/>
    </location>
</feature>
<keyword evidence="10" id="KW-1185">Reference proteome</keyword>
<comment type="caution">
    <text evidence="9">The sequence shown here is derived from an EMBL/GenBank/DDBJ whole genome shotgun (WGS) entry which is preliminary data.</text>
</comment>
<dbReference type="SMART" id="SM01381">
    <property type="entry name" value="7TM_GPCR_Srsx"/>
    <property type="match status" value="1"/>
</dbReference>
<feature type="transmembrane region" description="Helical" evidence="7">
    <location>
        <begin position="169"/>
        <end position="196"/>
    </location>
</feature>
<feature type="transmembrane region" description="Helical" evidence="7">
    <location>
        <begin position="312"/>
        <end position="337"/>
    </location>
</feature>
<comment type="subcellular location">
    <subcellularLocation>
        <location evidence="1">Membrane</location>
    </subcellularLocation>
</comment>
<evidence type="ECO:0000313" key="9">
    <source>
        <dbReference type="EMBL" id="CAL8143759.1"/>
    </source>
</evidence>
<organism evidence="9 10">
    <name type="scientific">Orchesella dallaii</name>
    <dbReference type="NCBI Taxonomy" id="48710"/>
    <lineage>
        <taxon>Eukaryota</taxon>
        <taxon>Metazoa</taxon>
        <taxon>Ecdysozoa</taxon>
        <taxon>Arthropoda</taxon>
        <taxon>Hexapoda</taxon>
        <taxon>Collembola</taxon>
        <taxon>Entomobryomorpha</taxon>
        <taxon>Entomobryoidea</taxon>
        <taxon>Orchesellidae</taxon>
        <taxon>Orchesellinae</taxon>
        <taxon>Orchesella</taxon>
    </lineage>
</organism>
<evidence type="ECO:0000256" key="1">
    <source>
        <dbReference type="ARBA" id="ARBA00004370"/>
    </source>
</evidence>
<gene>
    <name evidence="9" type="ORF">ODALV1_LOCUS29873</name>
</gene>
<evidence type="ECO:0000256" key="7">
    <source>
        <dbReference type="SAM" id="Phobius"/>
    </source>
</evidence>
<dbReference type="InterPro" id="IPR000276">
    <property type="entry name" value="GPCR_Rhodpsn"/>
</dbReference>
<feature type="transmembrane region" description="Helical" evidence="7">
    <location>
        <begin position="358"/>
        <end position="380"/>
    </location>
</feature>
<evidence type="ECO:0000259" key="8">
    <source>
        <dbReference type="PROSITE" id="PS50262"/>
    </source>
</evidence>
<dbReference type="CDD" id="cd14978">
    <property type="entry name" value="7tmA_FMRFamide_R-like"/>
    <property type="match status" value="1"/>
</dbReference>
<dbReference type="Gene3D" id="1.20.1070.10">
    <property type="entry name" value="Rhodopsin 7-helix transmembrane proteins"/>
    <property type="match status" value="1"/>
</dbReference>
<dbReference type="EMBL" id="CAXLJM020000160">
    <property type="protein sequence ID" value="CAL8143759.1"/>
    <property type="molecule type" value="Genomic_DNA"/>
</dbReference>
<dbReference type="PRINTS" id="PR00237">
    <property type="entry name" value="GPCRRHODOPSN"/>
</dbReference>
<keyword evidence="5 7" id="KW-0472">Membrane</keyword>
<feature type="compositionally biased region" description="Basic residues" evidence="6">
    <location>
        <begin position="512"/>
        <end position="522"/>
    </location>
</feature>
<protein>
    <recommendedName>
        <fullName evidence="8">G-protein coupled receptors family 1 profile domain-containing protein</fullName>
    </recommendedName>
</protein>
<comment type="similarity">
    <text evidence="2">Belongs to the G-protein coupled receptor 1 family.</text>
</comment>